<dbReference type="AlphaFoldDB" id="A0AAV4W8L7"/>
<protein>
    <submittedName>
        <fullName evidence="2">Uncharacterized protein</fullName>
    </submittedName>
</protein>
<feature type="region of interest" description="Disordered" evidence="1">
    <location>
        <begin position="1"/>
        <end position="21"/>
    </location>
</feature>
<name>A0AAV4W8L7_CAEEX</name>
<evidence type="ECO:0000313" key="3">
    <source>
        <dbReference type="Proteomes" id="UP001054945"/>
    </source>
</evidence>
<evidence type="ECO:0000256" key="1">
    <source>
        <dbReference type="SAM" id="MobiDB-lite"/>
    </source>
</evidence>
<reference evidence="2 3" key="1">
    <citation type="submission" date="2021-06" db="EMBL/GenBank/DDBJ databases">
        <title>Caerostris extrusa draft genome.</title>
        <authorList>
            <person name="Kono N."/>
            <person name="Arakawa K."/>
        </authorList>
    </citation>
    <scope>NUCLEOTIDE SEQUENCE [LARGE SCALE GENOMIC DNA]</scope>
</reference>
<evidence type="ECO:0000313" key="2">
    <source>
        <dbReference type="EMBL" id="GIY78224.1"/>
    </source>
</evidence>
<comment type="caution">
    <text evidence="2">The sequence shown here is derived from an EMBL/GenBank/DDBJ whole genome shotgun (WGS) entry which is preliminary data.</text>
</comment>
<sequence length="180" mass="20695">MISDVRKLGESKRTSLSFPEEVQQATSEEVKLANFIQGNYFLAKSENGEEKKKIEVSEFDQLFGTKEFPKSHHSKQSHHSIFFPPSATTYVQREVCRSCHNHNQCTVSRRPKYSYPADHLLMQEKIGSRRKLPLSFLEEATSEEVKLPKFNEGKSFSCESENGGEEEKKLGNLFPDTKCW</sequence>
<proteinExistence type="predicted"/>
<organism evidence="2 3">
    <name type="scientific">Caerostris extrusa</name>
    <name type="common">Bark spider</name>
    <name type="synonym">Caerostris bankana</name>
    <dbReference type="NCBI Taxonomy" id="172846"/>
    <lineage>
        <taxon>Eukaryota</taxon>
        <taxon>Metazoa</taxon>
        <taxon>Ecdysozoa</taxon>
        <taxon>Arthropoda</taxon>
        <taxon>Chelicerata</taxon>
        <taxon>Arachnida</taxon>
        <taxon>Araneae</taxon>
        <taxon>Araneomorphae</taxon>
        <taxon>Entelegynae</taxon>
        <taxon>Araneoidea</taxon>
        <taxon>Araneidae</taxon>
        <taxon>Caerostris</taxon>
    </lineage>
</organism>
<keyword evidence="3" id="KW-1185">Reference proteome</keyword>
<accession>A0AAV4W8L7</accession>
<dbReference type="Proteomes" id="UP001054945">
    <property type="component" value="Unassembled WGS sequence"/>
</dbReference>
<gene>
    <name evidence="2" type="ORF">CEXT_657571</name>
</gene>
<dbReference type="EMBL" id="BPLR01015731">
    <property type="protein sequence ID" value="GIY78224.1"/>
    <property type="molecule type" value="Genomic_DNA"/>
</dbReference>
<feature type="region of interest" description="Disordered" evidence="1">
    <location>
        <begin position="157"/>
        <end position="180"/>
    </location>
</feature>
<feature type="compositionally biased region" description="Basic and acidic residues" evidence="1">
    <location>
        <begin position="1"/>
        <end position="13"/>
    </location>
</feature>